<dbReference type="EMBL" id="BTSX01000003">
    <property type="protein sequence ID" value="GMS91184.1"/>
    <property type="molecule type" value="Genomic_DNA"/>
</dbReference>
<reference evidence="2" key="1">
    <citation type="submission" date="2023-10" db="EMBL/GenBank/DDBJ databases">
        <title>Genome assembly of Pristionchus species.</title>
        <authorList>
            <person name="Yoshida K."/>
            <person name="Sommer R.J."/>
        </authorList>
    </citation>
    <scope>NUCLEOTIDE SEQUENCE</scope>
    <source>
        <strain evidence="2">RS0144</strain>
    </source>
</reference>
<sequence>SDVYQYFVVLHVVLVFLSLLNNGTMHTTLITMRKKLFESTFYIVVAGLMIFTTLKTLIQAAFIVPQYMLRNDPFSAEYRKTMFTLDMVADYGILGFSTLMAANRLSAFQMGAYGPLFVKPVIYYLFGLVTVFIIFCGVIMSGMGCRRQYNSQTNTYVDTCPSDMPTLVIQKVLMSLFYVFCILSFSFYFRTYWLIKSQRGYLMNNENNRFRPEMAILHQAIIIFVLYLTWIVISNLLLFFLNDSASVYFYLSYSLNIASICIAATFPGLFLTSNAFRR</sequence>
<gene>
    <name evidence="2" type="ORF">PENTCL1PPCAC_13359</name>
</gene>
<dbReference type="SUPFAM" id="SSF81321">
    <property type="entry name" value="Family A G protein-coupled receptor-like"/>
    <property type="match status" value="1"/>
</dbReference>
<evidence type="ECO:0000256" key="1">
    <source>
        <dbReference type="SAM" id="Phobius"/>
    </source>
</evidence>
<dbReference type="Pfam" id="PF04789">
    <property type="entry name" value="DUF621"/>
    <property type="match status" value="1"/>
</dbReference>
<dbReference type="PANTHER" id="PTHR22718">
    <property type="entry name" value="SERPENTINE RECEPTOR, CLASS X"/>
    <property type="match status" value="1"/>
</dbReference>
<keyword evidence="1" id="KW-0472">Membrane</keyword>
<organism evidence="2 3">
    <name type="scientific">Pristionchus entomophagus</name>
    <dbReference type="NCBI Taxonomy" id="358040"/>
    <lineage>
        <taxon>Eukaryota</taxon>
        <taxon>Metazoa</taxon>
        <taxon>Ecdysozoa</taxon>
        <taxon>Nematoda</taxon>
        <taxon>Chromadorea</taxon>
        <taxon>Rhabditida</taxon>
        <taxon>Rhabditina</taxon>
        <taxon>Diplogasteromorpha</taxon>
        <taxon>Diplogasteroidea</taxon>
        <taxon>Neodiplogasteridae</taxon>
        <taxon>Pristionchus</taxon>
    </lineage>
</organism>
<evidence type="ECO:0000313" key="2">
    <source>
        <dbReference type="EMBL" id="GMS91184.1"/>
    </source>
</evidence>
<proteinExistence type="predicted"/>
<feature type="non-terminal residue" evidence="2">
    <location>
        <position position="1"/>
    </location>
</feature>
<feature type="transmembrane region" description="Helical" evidence="1">
    <location>
        <begin position="216"/>
        <end position="241"/>
    </location>
</feature>
<protein>
    <recommendedName>
        <fullName evidence="4">G protein-coupled receptor</fullName>
    </recommendedName>
</protein>
<feature type="transmembrane region" description="Helical" evidence="1">
    <location>
        <begin position="6"/>
        <end position="29"/>
    </location>
</feature>
<dbReference type="InterPro" id="IPR006874">
    <property type="entry name" value="DUF621"/>
</dbReference>
<dbReference type="Gene3D" id="1.20.1070.10">
    <property type="entry name" value="Rhodopsin 7-helix transmembrane proteins"/>
    <property type="match status" value="1"/>
</dbReference>
<evidence type="ECO:0000313" key="3">
    <source>
        <dbReference type="Proteomes" id="UP001432027"/>
    </source>
</evidence>
<dbReference type="AlphaFoldDB" id="A0AAV5TBS3"/>
<feature type="non-terminal residue" evidence="2">
    <location>
        <position position="278"/>
    </location>
</feature>
<accession>A0AAV5TBS3</accession>
<feature type="transmembrane region" description="Helical" evidence="1">
    <location>
        <begin position="247"/>
        <end position="271"/>
    </location>
</feature>
<dbReference type="Proteomes" id="UP001432027">
    <property type="component" value="Unassembled WGS sequence"/>
</dbReference>
<feature type="transmembrane region" description="Helical" evidence="1">
    <location>
        <begin position="172"/>
        <end position="195"/>
    </location>
</feature>
<evidence type="ECO:0008006" key="4">
    <source>
        <dbReference type="Google" id="ProtNLM"/>
    </source>
</evidence>
<feature type="transmembrane region" description="Helical" evidence="1">
    <location>
        <begin position="41"/>
        <end position="62"/>
    </location>
</feature>
<feature type="transmembrane region" description="Helical" evidence="1">
    <location>
        <begin position="122"/>
        <end position="143"/>
    </location>
</feature>
<comment type="caution">
    <text evidence="2">The sequence shown here is derived from an EMBL/GenBank/DDBJ whole genome shotgun (WGS) entry which is preliminary data.</text>
</comment>
<keyword evidence="1" id="KW-1133">Transmembrane helix</keyword>
<keyword evidence="1" id="KW-0812">Transmembrane</keyword>
<keyword evidence="3" id="KW-1185">Reference proteome</keyword>
<dbReference type="PANTHER" id="PTHR22718:SF25">
    <property type="entry name" value="G-PROTEIN COUPLED RECEPTORS FAMILY 1 PROFILE DOMAIN-CONTAINING PROTEIN"/>
    <property type="match status" value="1"/>
</dbReference>
<feature type="transmembrane region" description="Helical" evidence="1">
    <location>
        <begin position="82"/>
        <end position="102"/>
    </location>
</feature>
<name>A0AAV5TBS3_9BILA</name>